<evidence type="ECO:0000256" key="1">
    <source>
        <dbReference type="ARBA" id="ARBA00004752"/>
    </source>
</evidence>
<keyword evidence="3" id="KW-0808">Transferase</keyword>
<organism evidence="10 11">
    <name type="scientific">Bradyrhizobium quebecense</name>
    <dbReference type="NCBI Taxonomy" id="2748629"/>
    <lineage>
        <taxon>Bacteria</taxon>
        <taxon>Pseudomonadati</taxon>
        <taxon>Pseudomonadota</taxon>
        <taxon>Alphaproteobacteria</taxon>
        <taxon>Hyphomicrobiales</taxon>
        <taxon>Nitrobacteraceae</taxon>
        <taxon>Bradyrhizobium</taxon>
    </lineage>
</organism>
<proteinExistence type="inferred from homology"/>
<evidence type="ECO:0000256" key="4">
    <source>
        <dbReference type="ARBA" id="ARBA00022960"/>
    </source>
</evidence>
<feature type="active site" description="Proton donor/acceptor" evidence="7">
    <location>
        <position position="160"/>
    </location>
</feature>
<evidence type="ECO:0000256" key="5">
    <source>
        <dbReference type="ARBA" id="ARBA00022984"/>
    </source>
</evidence>
<feature type="compositionally biased region" description="Basic and acidic residues" evidence="8">
    <location>
        <begin position="299"/>
        <end position="315"/>
    </location>
</feature>
<gene>
    <name evidence="10" type="ORF">J4P68_37190</name>
</gene>
<dbReference type="Proteomes" id="UP000692816">
    <property type="component" value="Unassembled WGS sequence"/>
</dbReference>
<dbReference type="InterPro" id="IPR038063">
    <property type="entry name" value="Transpep_catalytic_dom"/>
</dbReference>
<dbReference type="PANTHER" id="PTHR30582:SF2">
    <property type="entry name" value="L,D-TRANSPEPTIDASE YCIB-RELATED"/>
    <property type="match status" value="1"/>
</dbReference>
<dbReference type="Pfam" id="PF03734">
    <property type="entry name" value="YkuD"/>
    <property type="match status" value="1"/>
</dbReference>
<keyword evidence="4 7" id="KW-0133">Cell shape</keyword>
<comment type="pathway">
    <text evidence="1 7">Cell wall biogenesis; peptidoglycan biosynthesis.</text>
</comment>
<evidence type="ECO:0000256" key="8">
    <source>
        <dbReference type="SAM" id="MobiDB-lite"/>
    </source>
</evidence>
<dbReference type="Gene3D" id="2.40.440.10">
    <property type="entry name" value="L,D-transpeptidase catalytic domain-like"/>
    <property type="match status" value="1"/>
</dbReference>
<keyword evidence="11" id="KW-1185">Reference proteome</keyword>
<dbReference type="NCBIfam" id="NF004785">
    <property type="entry name" value="PRK06132.1-2"/>
    <property type="match status" value="1"/>
</dbReference>
<feature type="compositionally biased region" description="Polar residues" evidence="8">
    <location>
        <begin position="316"/>
        <end position="327"/>
    </location>
</feature>
<feature type="compositionally biased region" description="Basic and acidic residues" evidence="8">
    <location>
        <begin position="355"/>
        <end position="366"/>
    </location>
</feature>
<dbReference type="InterPro" id="IPR005490">
    <property type="entry name" value="LD_TPept_cat_dom"/>
</dbReference>
<comment type="similarity">
    <text evidence="2">Belongs to the YkuD family.</text>
</comment>
<dbReference type="RefSeq" id="WP_207838989.1">
    <property type="nucleotide sequence ID" value="NZ_CP088282.1"/>
</dbReference>
<evidence type="ECO:0000256" key="6">
    <source>
        <dbReference type="ARBA" id="ARBA00023316"/>
    </source>
</evidence>
<feature type="compositionally biased region" description="Low complexity" evidence="8">
    <location>
        <begin position="382"/>
        <end position="392"/>
    </location>
</feature>
<evidence type="ECO:0000313" key="11">
    <source>
        <dbReference type="Proteomes" id="UP000692816"/>
    </source>
</evidence>
<dbReference type="InterPro" id="IPR050979">
    <property type="entry name" value="LD-transpeptidase"/>
</dbReference>
<evidence type="ECO:0000256" key="3">
    <source>
        <dbReference type="ARBA" id="ARBA00022679"/>
    </source>
</evidence>
<name>A0ABS3MU24_9BRAD</name>
<reference evidence="10" key="1">
    <citation type="journal article" date="2021" name="Int. J. Syst. Evol. Microbiol.">
        <title>Bradyrhizobium septentrionale sp. nov. (sv. septentrionale) and Bradyrhizobium quebecense sp. nov. (sv. septentrionale) associated with legumes native to Canada possess rearranged symbiosis genes and numerous insertion sequences.</title>
        <authorList>
            <person name="Bromfield E.S.P."/>
            <person name="Cloutier S."/>
        </authorList>
    </citation>
    <scope>NUCLEOTIDE SEQUENCE</scope>
    <source>
        <strain evidence="10">12S5</strain>
    </source>
</reference>
<keyword evidence="5 7" id="KW-0573">Peptidoglycan synthesis</keyword>
<comment type="caution">
    <text evidence="10">The sequence shown here is derived from an EMBL/GenBank/DDBJ whole genome shotgun (WGS) entry which is preliminary data.</text>
</comment>
<keyword evidence="6 7" id="KW-0961">Cell wall biogenesis/degradation</keyword>
<feature type="compositionally biased region" description="Polar residues" evidence="8">
    <location>
        <begin position="334"/>
        <end position="348"/>
    </location>
</feature>
<feature type="region of interest" description="Disordered" evidence="8">
    <location>
        <begin position="253"/>
        <end position="275"/>
    </location>
</feature>
<evidence type="ECO:0000256" key="7">
    <source>
        <dbReference type="PROSITE-ProRule" id="PRU01373"/>
    </source>
</evidence>
<dbReference type="EMBL" id="JAGEPA010000001">
    <property type="protein sequence ID" value="MBO1434906.1"/>
    <property type="molecule type" value="Genomic_DNA"/>
</dbReference>
<dbReference type="PANTHER" id="PTHR30582">
    <property type="entry name" value="L,D-TRANSPEPTIDASE"/>
    <property type="match status" value="1"/>
</dbReference>
<evidence type="ECO:0000313" key="10">
    <source>
        <dbReference type="EMBL" id="MBO1434906.1"/>
    </source>
</evidence>
<accession>A0ABS3MU24</accession>
<evidence type="ECO:0000259" key="9">
    <source>
        <dbReference type="PROSITE" id="PS52029"/>
    </source>
</evidence>
<feature type="region of interest" description="Disordered" evidence="8">
    <location>
        <begin position="53"/>
        <end position="82"/>
    </location>
</feature>
<evidence type="ECO:0000256" key="2">
    <source>
        <dbReference type="ARBA" id="ARBA00005992"/>
    </source>
</evidence>
<feature type="compositionally biased region" description="Basic and acidic residues" evidence="8">
    <location>
        <begin position="407"/>
        <end position="418"/>
    </location>
</feature>
<protein>
    <submittedName>
        <fullName evidence="10">L,D-transpeptidase family protein</fullName>
    </submittedName>
</protein>
<dbReference type="SUPFAM" id="SSF141523">
    <property type="entry name" value="L,D-transpeptidase catalytic domain-like"/>
    <property type="match status" value="1"/>
</dbReference>
<dbReference type="CDD" id="cd16913">
    <property type="entry name" value="YkuD_like"/>
    <property type="match status" value="1"/>
</dbReference>
<feature type="active site" description="Nucleophile" evidence="7">
    <location>
        <position position="173"/>
    </location>
</feature>
<feature type="region of interest" description="Disordered" evidence="8">
    <location>
        <begin position="299"/>
        <end position="422"/>
    </location>
</feature>
<dbReference type="PROSITE" id="PS52029">
    <property type="entry name" value="LD_TPASE"/>
    <property type="match status" value="1"/>
</dbReference>
<feature type="domain" description="L,D-TPase catalytic" evidence="9">
    <location>
        <begin position="88"/>
        <end position="197"/>
    </location>
</feature>
<sequence>MRARGRGISIFDSANGRFWQFAILTAAGTVAASSQADAALFYWNRDSGYYGDVEPMPLQQPRPKPKRSTVKKNPAIEKEAGRKPQGPLIISVSIDQQRVSIYDTNGLYAESPVSTGMKGHSTPMGVFSVIQKQKYHQSNIYSGAPMPYMQRITWSGIAMHAGVLPGYPASHGCIRMPMSFAVKMYNWTRMGARVFVTPGTISPESFSHPLLATQKVIPQQPVADDVLKMDAPLGVKSDKGADKQSSLDLRTSVGHAPASLRDNTHTADASGAMPAASASATMSDASSLTARDAIAEKIAADKSETTATEAADKPAETNSAAGDSSVATDDKTVGETTGSIDTPKSGVSASAPVKAEAKVDEPKPDAAKPGVAEAPKADAPKTDAANAANAVKTADKPAEAATAADTSDVKQDAAKDPARLPGVAKIDAPKRAGQIAVFISRKDSKLYVRQNFAPLFEVPVTIAASDRPLGTHVFTAEADKTDANLLRWSVVTLPTRNAARIDVEERAAHRRKLAAAAPTEVKPQPATDTPAEALDRITIPADAMARINEALGTGGSIIVSDLGVNQGETGEGTDFILPLR</sequence>